<evidence type="ECO:0000313" key="7">
    <source>
        <dbReference type="EMBL" id="GLH70498.1"/>
    </source>
</evidence>
<dbReference type="RefSeq" id="WP_285725443.1">
    <property type="nucleotide sequence ID" value="NZ_BSDD01000003.1"/>
</dbReference>
<keyword evidence="2 6" id="KW-0812">Transmembrane</keyword>
<evidence type="ECO:0000256" key="3">
    <source>
        <dbReference type="ARBA" id="ARBA00022989"/>
    </source>
</evidence>
<dbReference type="PANTHER" id="PTHR20855">
    <property type="entry name" value="ADIPOR/PROGESTIN RECEPTOR-RELATED"/>
    <property type="match status" value="1"/>
</dbReference>
<feature type="transmembrane region" description="Helical" evidence="6">
    <location>
        <begin position="204"/>
        <end position="223"/>
    </location>
</feature>
<accession>A0ABQ5Q7P5</accession>
<feature type="transmembrane region" description="Helical" evidence="6">
    <location>
        <begin position="173"/>
        <end position="192"/>
    </location>
</feature>
<name>A0ABQ5Q7P5_9BACT</name>
<comment type="caution">
    <text evidence="7">The sequence shown here is derived from an EMBL/GenBank/DDBJ whole genome shotgun (WGS) entry which is preliminary data.</text>
</comment>
<keyword evidence="8" id="KW-1185">Reference proteome</keyword>
<dbReference type="PANTHER" id="PTHR20855:SF3">
    <property type="entry name" value="LD03007P"/>
    <property type="match status" value="1"/>
</dbReference>
<reference evidence="7 8" key="1">
    <citation type="journal article" date="2023" name="Antonie Van Leeuwenhoek">
        <title>Mesoterricola silvestris gen. nov., sp. nov., Mesoterricola sediminis sp. nov., Geothrix oryzae sp. nov., Geothrix edaphica sp. nov., Geothrix rubra sp. nov., and Geothrix limicola sp. nov., six novel members of Acidobacteriota isolated from soils.</title>
        <authorList>
            <person name="Itoh H."/>
            <person name="Sugisawa Y."/>
            <person name="Mise K."/>
            <person name="Xu Z."/>
            <person name="Kuniyasu M."/>
            <person name="Ushijima N."/>
            <person name="Kawano K."/>
            <person name="Kobayashi E."/>
            <person name="Shiratori Y."/>
            <person name="Masuda Y."/>
            <person name="Senoo K."/>
        </authorList>
    </citation>
    <scope>NUCLEOTIDE SEQUENCE [LARGE SCALE GENOMIC DNA]</scope>
    <source>
        <strain evidence="7 8">Red803</strain>
    </source>
</reference>
<evidence type="ECO:0000256" key="4">
    <source>
        <dbReference type="ARBA" id="ARBA00023136"/>
    </source>
</evidence>
<dbReference type="Pfam" id="PF03006">
    <property type="entry name" value="HlyIII"/>
    <property type="match status" value="1"/>
</dbReference>
<gene>
    <name evidence="7" type="ORF">GETHPA_20310</name>
</gene>
<comment type="subcellular location">
    <subcellularLocation>
        <location evidence="1">Membrane</location>
        <topology evidence="1">Multi-pass membrane protein</topology>
    </subcellularLocation>
</comment>
<feature type="transmembrane region" description="Helical" evidence="6">
    <location>
        <begin position="88"/>
        <end position="110"/>
    </location>
</feature>
<keyword evidence="4 6" id="KW-0472">Membrane</keyword>
<proteinExistence type="predicted"/>
<evidence type="ECO:0000256" key="5">
    <source>
        <dbReference type="SAM" id="MobiDB-lite"/>
    </source>
</evidence>
<keyword evidence="3 6" id="KW-1133">Transmembrane helix</keyword>
<protein>
    <submittedName>
        <fullName evidence="7">Hemolysin III</fullName>
    </submittedName>
</protein>
<evidence type="ECO:0000256" key="6">
    <source>
        <dbReference type="SAM" id="Phobius"/>
    </source>
</evidence>
<dbReference type="InterPro" id="IPR004254">
    <property type="entry name" value="AdipoR/HlyIII-related"/>
</dbReference>
<feature type="transmembrane region" description="Helical" evidence="6">
    <location>
        <begin position="21"/>
        <end position="43"/>
    </location>
</feature>
<evidence type="ECO:0000256" key="1">
    <source>
        <dbReference type="ARBA" id="ARBA00004141"/>
    </source>
</evidence>
<dbReference type="EMBL" id="BSDD01000003">
    <property type="protein sequence ID" value="GLH70498.1"/>
    <property type="molecule type" value="Genomic_DNA"/>
</dbReference>
<feature type="transmembrane region" description="Helical" evidence="6">
    <location>
        <begin position="55"/>
        <end position="76"/>
    </location>
</feature>
<feature type="transmembrane region" description="Helical" evidence="6">
    <location>
        <begin position="235"/>
        <end position="253"/>
    </location>
</feature>
<evidence type="ECO:0000313" key="8">
    <source>
        <dbReference type="Proteomes" id="UP001165089"/>
    </source>
</evidence>
<organism evidence="7 8">
    <name type="scientific">Geothrix rubra</name>
    <dbReference type="NCBI Taxonomy" id="2927977"/>
    <lineage>
        <taxon>Bacteria</taxon>
        <taxon>Pseudomonadati</taxon>
        <taxon>Acidobacteriota</taxon>
        <taxon>Holophagae</taxon>
        <taxon>Holophagales</taxon>
        <taxon>Holophagaceae</taxon>
        <taxon>Geothrix</taxon>
    </lineage>
</organism>
<dbReference type="Proteomes" id="UP001165089">
    <property type="component" value="Unassembled WGS sequence"/>
</dbReference>
<sequence>MSRIAAHALPGSTSQSPGEELANSITHGLGAALAIAGLVVMVVEAALHGTARDVVGTAVFGSTLVLLYLMSTLYHAFRGPRVKLVFKVFDHSAIFLLIAGTYTPFCLSALGRVSPGWGWTVFGLVWGLAALGITFKGVYYSRIARYALRPPPVDHLHALPGNPGLDLAFVRRMGWISTTIYLLMGWIIVIAARPLGHALSTHGLFWLFGGGAFYTVGALVYSLRRLPFHHALWHLFVVGGSACHVFAVLFHVIPG</sequence>
<feature type="transmembrane region" description="Helical" evidence="6">
    <location>
        <begin position="116"/>
        <end position="139"/>
    </location>
</feature>
<evidence type="ECO:0000256" key="2">
    <source>
        <dbReference type="ARBA" id="ARBA00022692"/>
    </source>
</evidence>
<feature type="region of interest" description="Disordered" evidence="5">
    <location>
        <begin position="1"/>
        <end position="21"/>
    </location>
</feature>